<dbReference type="FunCoup" id="A0A251UWI9">
    <property type="interactions" value="26"/>
</dbReference>
<reference evidence="3" key="1">
    <citation type="journal article" date="2017" name="Nature">
        <title>The sunflower genome provides insights into oil metabolism, flowering and Asterid evolution.</title>
        <authorList>
            <person name="Badouin H."/>
            <person name="Gouzy J."/>
            <person name="Grassa C.J."/>
            <person name="Murat F."/>
            <person name="Staton S.E."/>
            <person name="Cottret L."/>
            <person name="Lelandais-Briere C."/>
            <person name="Owens G.L."/>
            <person name="Carrere S."/>
            <person name="Mayjonade B."/>
            <person name="Legrand L."/>
            <person name="Gill N."/>
            <person name="Kane N.C."/>
            <person name="Bowers J.E."/>
            <person name="Hubner S."/>
            <person name="Bellec A."/>
            <person name="Berard A."/>
            <person name="Berges H."/>
            <person name="Blanchet N."/>
            <person name="Boniface M.C."/>
            <person name="Brunel D."/>
            <person name="Catrice O."/>
            <person name="Chaidir N."/>
            <person name="Claudel C."/>
            <person name="Donnadieu C."/>
            <person name="Faraut T."/>
            <person name="Fievet G."/>
            <person name="Helmstetter N."/>
            <person name="King M."/>
            <person name="Knapp S.J."/>
            <person name="Lai Z."/>
            <person name="Le Paslier M.C."/>
            <person name="Lippi Y."/>
            <person name="Lorenzon L."/>
            <person name="Mandel J.R."/>
            <person name="Marage G."/>
            <person name="Marchand G."/>
            <person name="Marquand E."/>
            <person name="Bret-Mestries E."/>
            <person name="Morien E."/>
            <person name="Nambeesan S."/>
            <person name="Nguyen T."/>
            <person name="Pegot-Espagnet P."/>
            <person name="Pouilly N."/>
            <person name="Raftis F."/>
            <person name="Sallet E."/>
            <person name="Schiex T."/>
            <person name="Thomas J."/>
            <person name="Vandecasteele C."/>
            <person name="Vares D."/>
            <person name="Vear F."/>
            <person name="Vautrin S."/>
            <person name="Crespi M."/>
            <person name="Mangin B."/>
            <person name="Burke J.M."/>
            <person name="Salse J."/>
            <person name="Munos S."/>
            <person name="Vincourt P."/>
            <person name="Rieseberg L.H."/>
            <person name="Langlade N.B."/>
        </authorList>
    </citation>
    <scope>NUCLEOTIDE SEQUENCE [LARGE SCALE GENOMIC DNA]</scope>
    <source>
        <strain evidence="3">cv. SF193</strain>
    </source>
</reference>
<dbReference type="Pfam" id="PF02458">
    <property type="entry name" value="Transferase"/>
    <property type="match status" value="2"/>
</dbReference>
<dbReference type="Gene3D" id="3.30.559.10">
    <property type="entry name" value="Chloramphenicol acetyltransferase-like domain"/>
    <property type="match status" value="5"/>
</dbReference>
<gene>
    <name evidence="2" type="ORF">HannXRQ_Chr04g0103391</name>
</gene>
<name>A0A251UWI9_HELAN</name>
<dbReference type="InterPro" id="IPR051283">
    <property type="entry name" value="Sec_Metabolite_Acyltrans"/>
</dbReference>
<evidence type="ECO:0000313" key="3">
    <source>
        <dbReference type="Proteomes" id="UP000215914"/>
    </source>
</evidence>
<proteinExistence type="predicted"/>
<dbReference type="InterPro" id="IPR023213">
    <property type="entry name" value="CAT-like_dom_sf"/>
</dbReference>
<sequence>MNSPNVEIISDCFVKPKFISEEAKKPIYFSPWDLIMISVNYIQKGLLFRLSENQDFSITTFLDDLKHSLSATLTHFHPLAARLATVKHENPPSITIFLNPENSPGARFIHSSVNLTVADILKPTDVPLVVQSFFDHHQAVNNDGHELSLLSVKVTELLDGIFIGCSVNHMLVDGTSYWHFINSWSEMFQSKGQNSHLTQISRPPILDRWIPAGSAPIVTLPFTHEDEYINRPDHPMLRERIFHFSSDSLAKLKAKANSECGTTKISTLQSLSAVVWRCVTRARRFPVDKETGCMMAVNNRSRLSPPVPENYFGNMIQTVKAITTAGELLDHGVGWAALRLHEAVASHGDKNIKELMEAWMKSPFVVNASVHFDKNSVHMGSSPRFDMYGNEFGLGKALAVLSGYANKFDGKVTSYPGREGRGTRFIHSSVNLTVADIVKPTDVPLVVQSFFDHHQAVNNDGHELSLLSVKVTELVDGIFIGCSVNHMLVDGTSYWHFINSWSEMFQSKGQNSHLTQISRPPILDRWIPAGSDPIVTLPFTHEDEYINRPDRPMLRERIFHFSSDSLAKLKAKANSECGTTKISTLQSLSAVVWRCVTRARRFPVDQETGCMMAVNNRSRLSPPVPENYFANSECGTTKISTLQSLSAVVWRCVTRARRFPVDQETGCMMAVNNRSRLSPPVPENYFGNMIQTVKAITTAGELLDHRVGWAALRLHEAVGSHGDKNIKEVMDVWMKSPFVVNPNVHFDKNSVHMGSSPRFDMYGNQFGLGKALAVLSGYANKFDGKVTSYPGREGKGSIDLEVCLLPENMAAFESDEEFISIVNE</sequence>
<dbReference type="PANTHER" id="PTHR31896:SF12">
    <property type="entry name" value="HXXXD-TYPE ACYL-TRANSFERASE FAMILY PROTEIN"/>
    <property type="match status" value="1"/>
</dbReference>
<dbReference type="InParanoid" id="A0A251UWI9"/>
<dbReference type="EMBL" id="CM007893">
    <property type="protein sequence ID" value="OTG27745.1"/>
    <property type="molecule type" value="Genomic_DNA"/>
</dbReference>
<dbReference type="OMA" id="MMAVNNR"/>
<dbReference type="SUPFAM" id="SSF52777">
    <property type="entry name" value="CoA-dependent acyltransferases"/>
    <property type="match status" value="1"/>
</dbReference>
<organism evidence="2 3">
    <name type="scientific">Helianthus annuus</name>
    <name type="common">Common sunflower</name>
    <dbReference type="NCBI Taxonomy" id="4232"/>
    <lineage>
        <taxon>Eukaryota</taxon>
        <taxon>Viridiplantae</taxon>
        <taxon>Streptophyta</taxon>
        <taxon>Embryophyta</taxon>
        <taxon>Tracheophyta</taxon>
        <taxon>Spermatophyta</taxon>
        <taxon>Magnoliopsida</taxon>
        <taxon>eudicotyledons</taxon>
        <taxon>Gunneridae</taxon>
        <taxon>Pentapetalae</taxon>
        <taxon>asterids</taxon>
        <taxon>campanulids</taxon>
        <taxon>Asterales</taxon>
        <taxon>Asteraceae</taxon>
        <taxon>Asteroideae</taxon>
        <taxon>Heliantheae alliance</taxon>
        <taxon>Heliantheae</taxon>
        <taxon>Helianthus</taxon>
    </lineage>
</organism>
<accession>A0A251UWI9</accession>
<dbReference type="AlphaFoldDB" id="A0A251UWI9"/>
<protein>
    <submittedName>
        <fullName evidence="2">Putative transferase, Chloramphenicol acetyltransferase-like domain protein</fullName>
    </submittedName>
</protein>
<keyword evidence="3" id="KW-1185">Reference proteome</keyword>
<evidence type="ECO:0000313" key="2">
    <source>
        <dbReference type="EMBL" id="OTG27745.1"/>
    </source>
</evidence>
<dbReference type="PANTHER" id="PTHR31896">
    <property type="entry name" value="FAMILY REGULATORY PROTEIN, PUTATIVE (AFU_ORTHOLOGUE AFUA_3G14730)-RELATED"/>
    <property type="match status" value="1"/>
</dbReference>
<dbReference type="GO" id="GO:0016747">
    <property type="term" value="F:acyltransferase activity, transferring groups other than amino-acyl groups"/>
    <property type="evidence" value="ECO:0000318"/>
    <property type="project" value="GO_Central"/>
</dbReference>
<dbReference type="Proteomes" id="UP000215914">
    <property type="component" value="Chromosome 4"/>
</dbReference>
<keyword evidence="1 2" id="KW-0808">Transferase</keyword>
<dbReference type="GO" id="GO:0005737">
    <property type="term" value="C:cytoplasm"/>
    <property type="evidence" value="ECO:0000318"/>
    <property type="project" value="GO_Central"/>
</dbReference>
<evidence type="ECO:0000256" key="1">
    <source>
        <dbReference type="ARBA" id="ARBA00022679"/>
    </source>
</evidence>